<comment type="caution">
    <text evidence="2">The sequence shown here is derived from an EMBL/GenBank/DDBJ whole genome shotgun (WGS) entry which is preliminary data.</text>
</comment>
<organism evidence="2 3">
    <name type="scientific">Araneus ventricosus</name>
    <name type="common">Orbweaver spider</name>
    <name type="synonym">Epeira ventricosa</name>
    <dbReference type="NCBI Taxonomy" id="182803"/>
    <lineage>
        <taxon>Eukaryota</taxon>
        <taxon>Metazoa</taxon>
        <taxon>Ecdysozoa</taxon>
        <taxon>Arthropoda</taxon>
        <taxon>Chelicerata</taxon>
        <taxon>Arachnida</taxon>
        <taxon>Araneae</taxon>
        <taxon>Araneomorphae</taxon>
        <taxon>Entelegynae</taxon>
        <taxon>Araneoidea</taxon>
        <taxon>Araneidae</taxon>
        <taxon>Araneus</taxon>
    </lineage>
</organism>
<sequence length="110" mass="11857">MVTEKKNSRAIAFELQKLVGLKMHRSSWLEKQLQVGGPVEEVEEGEGEGEAYPGDDVDPLGAGGEPAEPPFAAQEVSTPLFVLRHVDLAVSEFGGHRVQITRHQGLLGGI</sequence>
<dbReference type="EMBL" id="BGPR01069558">
    <property type="protein sequence ID" value="GBO43183.1"/>
    <property type="molecule type" value="Genomic_DNA"/>
</dbReference>
<dbReference type="AlphaFoldDB" id="A0A4Y2X0W7"/>
<gene>
    <name evidence="2" type="ORF">AVEN_115698_1</name>
</gene>
<proteinExistence type="predicted"/>
<accession>A0A4Y2X0W7</accession>
<evidence type="ECO:0000256" key="1">
    <source>
        <dbReference type="SAM" id="MobiDB-lite"/>
    </source>
</evidence>
<dbReference type="Proteomes" id="UP000499080">
    <property type="component" value="Unassembled WGS sequence"/>
</dbReference>
<evidence type="ECO:0000313" key="2">
    <source>
        <dbReference type="EMBL" id="GBO43183.1"/>
    </source>
</evidence>
<keyword evidence="3" id="KW-1185">Reference proteome</keyword>
<feature type="compositionally biased region" description="Acidic residues" evidence="1">
    <location>
        <begin position="40"/>
        <end position="58"/>
    </location>
</feature>
<feature type="region of interest" description="Disordered" evidence="1">
    <location>
        <begin position="33"/>
        <end position="71"/>
    </location>
</feature>
<protein>
    <submittedName>
        <fullName evidence="2">Uncharacterized protein</fullName>
    </submittedName>
</protein>
<evidence type="ECO:0000313" key="3">
    <source>
        <dbReference type="Proteomes" id="UP000499080"/>
    </source>
</evidence>
<name>A0A4Y2X0W7_ARAVE</name>
<reference evidence="2 3" key="1">
    <citation type="journal article" date="2019" name="Sci. Rep.">
        <title>Orb-weaving spider Araneus ventricosus genome elucidates the spidroin gene catalogue.</title>
        <authorList>
            <person name="Kono N."/>
            <person name="Nakamura H."/>
            <person name="Ohtoshi R."/>
            <person name="Moran D.A.P."/>
            <person name="Shinohara A."/>
            <person name="Yoshida Y."/>
            <person name="Fujiwara M."/>
            <person name="Mori M."/>
            <person name="Tomita M."/>
            <person name="Arakawa K."/>
        </authorList>
    </citation>
    <scope>NUCLEOTIDE SEQUENCE [LARGE SCALE GENOMIC DNA]</scope>
</reference>